<feature type="domain" description="TRAF3-interacting protein 1 C-terminal" evidence="12">
    <location>
        <begin position="392"/>
        <end position="570"/>
    </location>
</feature>
<dbReference type="PANTHER" id="PTHR31363">
    <property type="entry name" value="TRAF3-INTERACTING PROTEIN 1"/>
    <property type="match status" value="1"/>
</dbReference>
<sequence>MKETGFLSGVITGPEDMIDNIKDKEGKIAFLQKVIATVEAANGIKLSVKPTKIVAGLEPTKTNELLQELGKALKKQAIYCSLLRIGEQSDKKETPKPIFENGVHEKNGVAENKNTNENVKSRTTRSLQQTKKKKESNTKQEDKKGIEKKTKEKPLVYENEHEGMNVKHKEHDASKEKVSFIEGGDSVALSKTDDIKVNGMKDQNDQNVMESQLLQEIATRKPTGKHKHSEPSVFSCTSERKLNANSEIENLEAQNKDNESKLEKINFYNKCEEGPQELDQTPSLSGQPNYIKKDPNIVREKTGLMSRPRTGIRPTTARPASARPAAPRIKERGDVISAEESTMPTPIKINVIVDRDLHNETEDDNLISLETENDILLDEISTAPLPIVSQPNGHGHLVEQILEVKRELEDDRRLPSLEEKNNEKSNIVCYKPQQDNRVVFYVQRAESSIHNNLIFQEWESRRNAETEIREIEKLRSLIQLLTRSTNPLGKLLDFFQEDVDSMQRELEVWKNKNSSLCIQIAHEKSVTEQFVEPLKIHLKEIQQSIDEQSDQISHVKANIIKNNQKIRKLLFGV</sequence>
<dbReference type="Proteomes" id="UP001359485">
    <property type="component" value="Unassembled WGS sequence"/>
</dbReference>
<evidence type="ECO:0000256" key="4">
    <source>
        <dbReference type="ARBA" id="ARBA00022794"/>
    </source>
</evidence>
<organism evidence="13 14">
    <name type="scientific">Polyplax serrata</name>
    <name type="common">Common mouse louse</name>
    <dbReference type="NCBI Taxonomy" id="468196"/>
    <lineage>
        <taxon>Eukaryota</taxon>
        <taxon>Metazoa</taxon>
        <taxon>Ecdysozoa</taxon>
        <taxon>Arthropoda</taxon>
        <taxon>Hexapoda</taxon>
        <taxon>Insecta</taxon>
        <taxon>Pterygota</taxon>
        <taxon>Neoptera</taxon>
        <taxon>Paraneoptera</taxon>
        <taxon>Psocodea</taxon>
        <taxon>Troctomorpha</taxon>
        <taxon>Phthiraptera</taxon>
        <taxon>Anoplura</taxon>
        <taxon>Polyplacidae</taxon>
        <taxon>Polyplax</taxon>
    </lineage>
</organism>
<dbReference type="InterPro" id="IPR040468">
    <property type="entry name" value="TRAF3IP1_N"/>
</dbReference>
<evidence type="ECO:0000313" key="13">
    <source>
        <dbReference type="EMBL" id="KAK6635534.1"/>
    </source>
</evidence>
<evidence type="ECO:0000256" key="2">
    <source>
        <dbReference type="ARBA" id="ARBA00004430"/>
    </source>
</evidence>
<evidence type="ECO:0000256" key="10">
    <source>
        <dbReference type="SAM" id="MobiDB-lite"/>
    </source>
</evidence>
<dbReference type="InterPro" id="IPR041476">
    <property type="entry name" value="TRAF3IP1_C"/>
</dbReference>
<accession>A0ABR1B6A0</accession>
<evidence type="ECO:0000256" key="5">
    <source>
        <dbReference type="ARBA" id="ARBA00023054"/>
    </source>
</evidence>
<keyword evidence="3" id="KW-0963">Cytoplasm</keyword>
<feature type="region of interest" description="Disordered" evidence="10">
    <location>
        <begin position="307"/>
        <end position="327"/>
    </location>
</feature>
<feature type="domain" description="TRAF3-interacting protein 1 N-terminal" evidence="11">
    <location>
        <begin position="1"/>
        <end position="72"/>
    </location>
</feature>
<dbReference type="Gene3D" id="1.10.418.50">
    <property type="entry name" value="Microtubule-binding protein MIP-T3"/>
    <property type="match status" value="1"/>
</dbReference>
<dbReference type="InterPro" id="IPR042576">
    <property type="entry name" value="TRAF3IP1_N_sf"/>
</dbReference>
<evidence type="ECO:0000313" key="14">
    <source>
        <dbReference type="Proteomes" id="UP001359485"/>
    </source>
</evidence>
<dbReference type="Pfam" id="PF10243">
    <property type="entry name" value="MIP-T3"/>
    <property type="match status" value="1"/>
</dbReference>
<evidence type="ECO:0000256" key="7">
    <source>
        <dbReference type="ARBA" id="ARBA00023273"/>
    </source>
</evidence>
<evidence type="ECO:0000256" key="3">
    <source>
        <dbReference type="ARBA" id="ARBA00022490"/>
    </source>
</evidence>
<keyword evidence="14" id="KW-1185">Reference proteome</keyword>
<feature type="compositionally biased region" description="Basic and acidic residues" evidence="10">
    <location>
        <begin position="135"/>
        <end position="153"/>
    </location>
</feature>
<evidence type="ECO:0000256" key="1">
    <source>
        <dbReference type="ARBA" id="ARBA00004120"/>
    </source>
</evidence>
<evidence type="ECO:0000259" key="11">
    <source>
        <dbReference type="Pfam" id="PF10243"/>
    </source>
</evidence>
<evidence type="ECO:0000256" key="6">
    <source>
        <dbReference type="ARBA" id="ARBA00023212"/>
    </source>
</evidence>
<dbReference type="EMBL" id="JAWJWF010000003">
    <property type="protein sequence ID" value="KAK6635534.1"/>
    <property type="molecule type" value="Genomic_DNA"/>
</dbReference>
<feature type="coiled-coil region" evidence="9">
    <location>
        <begin position="234"/>
        <end position="261"/>
    </location>
</feature>
<dbReference type="InterPro" id="IPR018799">
    <property type="entry name" value="TRAF3IP1"/>
</dbReference>
<evidence type="ECO:0000256" key="8">
    <source>
        <dbReference type="ARBA" id="ARBA00043971"/>
    </source>
</evidence>
<comment type="similarity">
    <text evidence="8">Belongs to the TRAF3IP1 family.</text>
</comment>
<keyword evidence="6" id="KW-0206">Cytoskeleton</keyword>
<keyword evidence="5 9" id="KW-0175">Coiled coil</keyword>
<protein>
    <recommendedName>
        <fullName evidence="15">TRAF3-interacting protein 1 C-terminal domain-containing protein</fullName>
    </recommendedName>
</protein>
<gene>
    <name evidence="13" type="ORF">RUM44_000786</name>
</gene>
<proteinExistence type="inferred from homology"/>
<dbReference type="PANTHER" id="PTHR31363:SF0">
    <property type="entry name" value="TRAF3-INTERACTING PROTEIN 1"/>
    <property type="match status" value="1"/>
</dbReference>
<feature type="region of interest" description="Disordered" evidence="10">
    <location>
        <begin position="90"/>
        <end position="153"/>
    </location>
</feature>
<keyword evidence="4" id="KW-0970">Cilium biogenesis/degradation</keyword>
<comment type="subcellular location">
    <subcellularLocation>
        <location evidence="2">Cytoplasm</location>
        <location evidence="2">Cytoskeleton</location>
        <location evidence="2">Cilium axoneme</location>
    </subcellularLocation>
    <subcellularLocation>
        <location evidence="1">Cytoplasm</location>
        <location evidence="1">Cytoskeleton</location>
        <location evidence="1">Cilium basal body</location>
    </subcellularLocation>
</comment>
<reference evidence="13 14" key="1">
    <citation type="submission" date="2023-09" db="EMBL/GenBank/DDBJ databases">
        <title>Genomes of two closely related lineages of the louse Polyplax serrata with different host specificities.</title>
        <authorList>
            <person name="Martinu J."/>
            <person name="Tarabai H."/>
            <person name="Stefka J."/>
            <person name="Hypsa V."/>
        </authorList>
    </citation>
    <scope>NUCLEOTIDE SEQUENCE [LARGE SCALE GENOMIC DNA]</scope>
    <source>
        <strain evidence="13">98ZLc_SE</strain>
    </source>
</reference>
<evidence type="ECO:0000256" key="9">
    <source>
        <dbReference type="SAM" id="Coils"/>
    </source>
</evidence>
<evidence type="ECO:0008006" key="15">
    <source>
        <dbReference type="Google" id="ProtNLM"/>
    </source>
</evidence>
<keyword evidence="7" id="KW-0966">Cell projection</keyword>
<feature type="compositionally biased region" description="Low complexity" evidence="10">
    <location>
        <begin position="313"/>
        <end position="327"/>
    </location>
</feature>
<evidence type="ECO:0000259" key="12">
    <source>
        <dbReference type="Pfam" id="PF17749"/>
    </source>
</evidence>
<name>A0ABR1B6A0_POLSC</name>
<dbReference type="Pfam" id="PF17749">
    <property type="entry name" value="MIP-T3_C"/>
    <property type="match status" value="1"/>
</dbReference>
<comment type="caution">
    <text evidence="13">The sequence shown here is derived from an EMBL/GenBank/DDBJ whole genome shotgun (WGS) entry which is preliminary data.</text>
</comment>